<gene>
    <name evidence="1" type="ORF">E4663_09470</name>
</gene>
<name>A0A4Z0H5U8_9BACI</name>
<dbReference type="RefSeq" id="WP_079480608.1">
    <property type="nucleotide sequence ID" value="NZ_FVYZ01000004.1"/>
</dbReference>
<evidence type="ECO:0000313" key="1">
    <source>
        <dbReference type="EMBL" id="TGB05197.1"/>
    </source>
</evidence>
<dbReference type="OrthoDB" id="2973905at2"/>
<dbReference type="EMBL" id="SRJC01000001">
    <property type="protein sequence ID" value="TGB05197.1"/>
    <property type="molecule type" value="Genomic_DNA"/>
</dbReference>
<comment type="caution">
    <text evidence="1">The sequence shown here is derived from an EMBL/GenBank/DDBJ whole genome shotgun (WGS) entry which is preliminary data.</text>
</comment>
<organism evidence="1 2">
    <name type="scientific">Halobacillus salinus</name>
    <dbReference type="NCBI Taxonomy" id="192814"/>
    <lineage>
        <taxon>Bacteria</taxon>
        <taxon>Bacillati</taxon>
        <taxon>Bacillota</taxon>
        <taxon>Bacilli</taxon>
        <taxon>Bacillales</taxon>
        <taxon>Bacillaceae</taxon>
        <taxon>Halobacillus</taxon>
    </lineage>
</organism>
<protein>
    <submittedName>
        <fullName evidence="1">Uncharacterized protein</fullName>
    </submittedName>
</protein>
<proteinExistence type="predicted"/>
<reference evidence="1 2" key="1">
    <citation type="journal article" date="2003" name="Int. J. Syst. Evol. Microbiol.">
        <title>Halobacillus salinus sp. nov., isolated from a salt lake on the coast of the East Sea in Korea.</title>
        <authorList>
            <person name="Yoon J.H."/>
            <person name="Kang K.H."/>
            <person name="Park Y.H."/>
        </authorList>
    </citation>
    <scope>NUCLEOTIDE SEQUENCE [LARGE SCALE GENOMIC DNA]</scope>
    <source>
        <strain evidence="1 2">HSL-3</strain>
    </source>
</reference>
<sequence>MSEKNKSIFEILGEIQSESTKWGGIIKKPEKKFNQWEADLQSWEKRMNTRMSKMDTFLTKQMRKMEDFFE</sequence>
<keyword evidence="2" id="KW-1185">Reference proteome</keyword>
<evidence type="ECO:0000313" key="2">
    <source>
        <dbReference type="Proteomes" id="UP000297982"/>
    </source>
</evidence>
<dbReference type="AlphaFoldDB" id="A0A4Z0H5U8"/>
<dbReference type="Proteomes" id="UP000297982">
    <property type="component" value="Unassembled WGS sequence"/>
</dbReference>
<accession>A0A4Z0H5U8</accession>
<dbReference type="STRING" id="192814.GCA_900166575_02278"/>